<feature type="transmembrane region" description="Helical" evidence="2">
    <location>
        <begin position="118"/>
        <end position="141"/>
    </location>
</feature>
<name>A0AA36GBA6_9BILA</name>
<protein>
    <recommendedName>
        <fullName evidence="5">Transmembrane protein</fullName>
    </recommendedName>
</protein>
<feature type="transmembrane region" description="Helical" evidence="2">
    <location>
        <begin position="12"/>
        <end position="33"/>
    </location>
</feature>
<keyword evidence="4" id="KW-1185">Reference proteome</keyword>
<evidence type="ECO:0000256" key="1">
    <source>
        <dbReference type="SAM" id="MobiDB-lite"/>
    </source>
</evidence>
<comment type="caution">
    <text evidence="3">The sequence shown here is derived from an EMBL/GenBank/DDBJ whole genome shotgun (WGS) entry which is preliminary data.</text>
</comment>
<evidence type="ECO:0000256" key="2">
    <source>
        <dbReference type="SAM" id="Phobius"/>
    </source>
</evidence>
<dbReference type="Proteomes" id="UP001177023">
    <property type="component" value="Unassembled WGS sequence"/>
</dbReference>
<sequence>MQKWFRWPVSMFIFVIVGLFIVPNVSPVTHLAFTSASDNVEHPANARPHLPSSAQRSGPYATFFDKNDNLLIGAIQPNDAHPPIPNERICTNRHGTASTPLTLIHGMLNDTSSSDGPFSSWAAIGTAAFLLLGVLGVVLLVRLLTRNSDLEGIIADSGSTIFLVVLHNCTGVVHGNHVTGPGFKRIDQRRQGLLASSLHRHSNYCKGHITVWYFKRIDQRRQCLLASSLHRHSNYCKGHITVWYFKRIDQRRQCLLASSLHRHSNYCKGHITVWYFKRIDQRRQCLLASSLHRHSNYCKGHITVWYFKRVGTKIKGHEDAQGAQCYFCYEPKKDTKGGMALCGACSTRVSAWVRCPDAICVDQSGCFLLPRLRSDEVFAESPNFHRTLVIIASRCQMCWISLASPAQMKKLMEYKAEYELRKAQKEAKKVPGNVEDKKKKRR</sequence>
<evidence type="ECO:0008006" key="5">
    <source>
        <dbReference type="Google" id="ProtNLM"/>
    </source>
</evidence>
<gene>
    <name evidence="3" type="ORF">MSPICULIGERA_LOCUS17472</name>
</gene>
<keyword evidence="2" id="KW-0472">Membrane</keyword>
<feature type="non-terminal residue" evidence="3">
    <location>
        <position position="1"/>
    </location>
</feature>
<reference evidence="3" key="1">
    <citation type="submission" date="2023-06" db="EMBL/GenBank/DDBJ databases">
        <authorList>
            <person name="Delattre M."/>
        </authorList>
    </citation>
    <scope>NUCLEOTIDE SEQUENCE</scope>
    <source>
        <strain evidence="3">AF72</strain>
    </source>
</reference>
<feature type="region of interest" description="Disordered" evidence="1">
    <location>
        <begin position="423"/>
        <end position="442"/>
    </location>
</feature>
<evidence type="ECO:0000313" key="3">
    <source>
        <dbReference type="EMBL" id="CAJ0579245.1"/>
    </source>
</evidence>
<organism evidence="3 4">
    <name type="scientific">Mesorhabditis spiculigera</name>
    <dbReference type="NCBI Taxonomy" id="96644"/>
    <lineage>
        <taxon>Eukaryota</taxon>
        <taxon>Metazoa</taxon>
        <taxon>Ecdysozoa</taxon>
        <taxon>Nematoda</taxon>
        <taxon>Chromadorea</taxon>
        <taxon>Rhabditida</taxon>
        <taxon>Rhabditina</taxon>
        <taxon>Rhabditomorpha</taxon>
        <taxon>Rhabditoidea</taxon>
        <taxon>Rhabditidae</taxon>
        <taxon>Mesorhabditinae</taxon>
        <taxon>Mesorhabditis</taxon>
    </lineage>
</organism>
<proteinExistence type="predicted"/>
<keyword evidence="2" id="KW-1133">Transmembrane helix</keyword>
<evidence type="ECO:0000313" key="4">
    <source>
        <dbReference type="Proteomes" id="UP001177023"/>
    </source>
</evidence>
<dbReference type="EMBL" id="CATQJA010002656">
    <property type="protein sequence ID" value="CAJ0579245.1"/>
    <property type="molecule type" value="Genomic_DNA"/>
</dbReference>
<accession>A0AA36GBA6</accession>
<dbReference type="AlphaFoldDB" id="A0AA36GBA6"/>
<keyword evidence="2" id="KW-0812">Transmembrane</keyword>